<organism evidence="4 5">
    <name type="scientific">Pelagihabitans pacificus</name>
    <dbReference type="NCBI Taxonomy" id="2696054"/>
    <lineage>
        <taxon>Bacteria</taxon>
        <taxon>Pseudomonadati</taxon>
        <taxon>Bacteroidota</taxon>
        <taxon>Flavobacteriia</taxon>
        <taxon>Flavobacteriales</taxon>
        <taxon>Flavobacteriaceae</taxon>
        <taxon>Pelagihabitans</taxon>
    </lineage>
</organism>
<keyword evidence="5" id="KW-1185">Reference proteome</keyword>
<dbReference type="GO" id="GO:0016747">
    <property type="term" value="F:acyltransferase activity, transferring groups other than amino-acyl groups"/>
    <property type="evidence" value="ECO:0007669"/>
    <property type="project" value="InterPro"/>
</dbReference>
<comment type="caution">
    <text evidence="4">The sequence shown here is derived from an EMBL/GenBank/DDBJ whole genome shotgun (WGS) entry which is preliminary data.</text>
</comment>
<name>A0A967ARW3_9FLAO</name>
<evidence type="ECO:0000256" key="1">
    <source>
        <dbReference type="ARBA" id="ARBA00022679"/>
    </source>
</evidence>
<dbReference type="RefSeq" id="WP_152573600.1">
    <property type="nucleotide sequence ID" value="NZ_VIKU02000001.1"/>
</dbReference>
<reference evidence="4" key="1">
    <citation type="submission" date="2019-07" db="EMBL/GenBank/DDBJ databases">
        <authorList>
            <person name="De-Chao Zhang Q."/>
        </authorList>
    </citation>
    <scope>NUCLEOTIDE SEQUENCE</scope>
    <source>
        <strain evidence="4">TP-CH-4</strain>
    </source>
</reference>
<reference evidence="4" key="2">
    <citation type="submission" date="2020-03" db="EMBL/GenBank/DDBJ databases">
        <title>Flavobacteriaceae bacterium strain TP-CH-4, a member of the family Flavobacteriaceae isolated from a deep-sea seamount.</title>
        <authorList>
            <person name="Zhang D.-C."/>
        </authorList>
    </citation>
    <scope>NUCLEOTIDE SEQUENCE</scope>
    <source>
        <strain evidence="4">TP-CH-4</strain>
    </source>
</reference>
<feature type="domain" description="N-acetyltransferase" evidence="3">
    <location>
        <begin position="3"/>
        <end position="172"/>
    </location>
</feature>
<dbReference type="InterPro" id="IPR016181">
    <property type="entry name" value="Acyl_CoA_acyltransferase"/>
</dbReference>
<dbReference type="AlphaFoldDB" id="A0A967ARW3"/>
<gene>
    <name evidence="4" type="ORF">FK220_007365</name>
</gene>
<dbReference type="InterPro" id="IPR000182">
    <property type="entry name" value="GNAT_dom"/>
</dbReference>
<dbReference type="CDD" id="cd04301">
    <property type="entry name" value="NAT_SF"/>
    <property type="match status" value="1"/>
</dbReference>
<dbReference type="PANTHER" id="PTHR43420:SF47">
    <property type="entry name" value="N-ACETYLTRANSFERASE DOMAIN-CONTAINING PROTEIN"/>
    <property type="match status" value="1"/>
</dbReference>
<accession>A0A967ARW3</accession>
<evidence type="ECO:0000259" key="3">
    <source>
        <dbReference type="PROSITE" id="PS51186"/>
    </source>
</evidence>
<dbReference type="PROSITE" id="PS51186">
    <property type="entry name" value="GNAT"/>
    <property type="match status" value="1"/>
</dbReference>
<evidence type="ECO:0000256" key="2">
    <source>
        <dbReference type="ARBA" id="ARBA00023315"/>
    </source>
</evidence>
<evidence type="ECO:0000313" key="4">
    <source>
        <dbReference type="EMBL" id="NHF59153.1"/>
    </source>
</evidence>
<dbReference type="InterPro" id="IPR050680">
    <property type="entry name" value="YpeA/RimI_acetyltransf"/>
</dbReference>
<keyword evidence="1" id="KW-0808">Transferase</keyword>
<evidence type="ECO:0000313" key="5">
    <source>
        <dbReference type="Proteomes" id="UP000707206"/>
    </source>
</evidence>
<dbReference type="EMBL" id="VIKU02000001">
    <property type="protein sequence ID" value="NHF59153.1"/>
    <property type="molecule type" value="Genomic_DNA"/>
</dbReference>
<dbReference type="Gene3D" id="3.40.630.30">
    <property type="match status" value="1"/>
</dbReference>
<dbReference type="SUPFAM" id="SSF55729">
    <property type="entry name" value="Acyl-CoA N-acyltransferases (Nat)"/>
    <property type="match status" value="1"/>
</dbReference>
<sequence length="177" mass="20310">MSACLQKCTLDSLGELVEISKKTFADAFEAANDPEDFRNYLDFAFDTVKLESELTNPNSDFYFVYQNGTLVGYFKLNQNDAQTDVGLPESMELERIYVLEPFQGQGIGEWILEAVKKIALTMGKEFIWLGVWQKNRAAITFYERHGFIKFGTHPYYIGKDKQTDWLMRVALDNLGCV</sequence>
<keyword evidence="2" id="KW-0012">Acyltransferase</keyword>
<proteinExistence type="predicted"/>
<dbReference type="PANTHER" id="PTHR43420">
    <property type="entry name" value="ACETYLTRANSFERASE"/>
    <property type="match status" value="1"/>
</dbReference>
<dbReference type="Pfam" id="PF00583">
    <property type="entry name" value="Acetyltransf_1"/>
    <property type="match status" value="1"/>
</dbReference>
<protein>
    <submittedName>
        <fullName evidence="4">GNAT family N-acetyltransferase</fullName>
    </submittedName>
</protein>
<dbReference type="Proteomes" id="UP000707206">
    <property type="component" value="Unassembled WGS sequence"/>
</dbReference>